<accession>A0A2K3CX57</accession>
<feature type="region of interest" description="Disordered" evidence="1">
    <location>
        <begin position="86"/>
        <end position="182"/>
    </location>
</feature>
<dbReference type="Gramene" id="PNW72858">
    <property type="protein sequence ID" value="PNW72858"/>
    <property type="gene ID" value="CHLRE_14g609150v5"/>
</dbReference>
<dbReference type="GeneID" id="5726899"/>
<feature type="compositionally biased region" description="Low complexity" evidence="1">
    <location>
        <begin position="17"/>
        <end position="39"/>
    </location>
</feature>
<dbReference type="OrthoDB" id="549772at2759"/>
<feature type="region of interest" description="Disordered" evidence="1">
    <location>
        <begin position="1"/>
        <end position="39"/>
    </location>
</feature>
<feature type="compositionally biased region" description="Low complexity" evidence="1">
    <location>
        <begin position="120"/>
        <end position="131"/>
    </location>
</feature>
<evidence type="ECO:0000313" key="2">
    <source>
        <dbReference type="EMBL" id="PNW72858.1"/>
    </source>
</evidence>
<evidence type="ECO:0000256" key="1">
    <source>
        <dbReference type="SAM" id="MobiDB-lite"/>
    </source>
</evidence>
<dbReference type="RefSeq" id="XP_042916617.1">
    <property type="nucleotide sequence ID" value="XM_043069944.1"/>
</dbReference>
<feature type="compositionally biased region" description="Low complexity" evidence="1">
    <location>
        <begin position="86"/>
        <end position="96"/>
    </location>
</feature>
<dbReference type="InParanoid" id="A0A2K3CX57"/>
<evidence type="ECO:0000313" key="3">
    <source>
        <dbReference type="Proteomes" id="UP000006906"/>
    </source>
</evidence>
<reference evidence="2 3" key="1">
    <citation type="journal article" date="2007" name="Science">
        <title>The Chlamydomonas genome reveals the evolution of key animal and plant functions.</title>
        <authorList>
            <person name="Merchant S.S."/>
            <person name="Prochnik S.E."/>
            <person name="Vallon O."/>
            <person name="Harris E.H."/>
            <person name="Karpowicz S.J."/>
            <person name="Witman G.B."/>
            <person name="Terry A."/>
            <person name="Salamov A."/>
            <person name="Fritz-Laylin L.K."/>
            <person name="Marechal-Drouard L."/>
            <person name="Marshall W.F."/>
            <person name="Qu L.H."/>
            <person name="Nelson D.R."/>
            <person name="Sanderfoot A.A."/>
            <person name="Spalding M.H."/>
            <person name="Kapitonov V.V."/>
            <person name="Ren Q."/>
            <person name="Ferris P."/>
            <person name="Lindquist E."/>
            <person name="Shapiro H."/>
            <person name="Lucas S.M."/>
            <person name="Grimwood J."/>
            <person name="Schmutz J."/>
            <person name="Cardol P."/>
            <person name="Cerutti H."/>
            <person name="Chanfreau G."/>
            <person name="Chen C.L."/>
            <person name="Cognat V."/>
            <person name="Croft M.T."/>
            <person name="Dent R."/>
            <person name="Dutcher S."/>
            <person name="Fernandez E."/>
            <person name="Fukuzawa H."/>
            <person name="Gonzalez-Ballester D."/>
            <person name="Gonzalez-Halphen D."/>
            <person name="Hallmann A."/>
            <person name="Hanikenne M."/>
            <person name="Hippler M."/>
            <person name="Inwood W."/>
            <person name="Jabbari K."/>
            <person name="Kalanon M."/>
            <person name="Kuras R."/>
            <person name="Lefebvre P.A."/>
            <person name="Lemaire S.D."/>
            <person name="Lobanov A.V."/>
            <person name="Lohr M."/>
            <person name="Manuell A."/>
            <person name="Meier I."/>
            <person name="Mets L."/>
            <person name="Mittag M."/>
            <person name="Mittelmeier T."/>
            <person name="Moroney J.V."/>
            <person name="Moseley J."/>
            <person name="Napoli C."/>
            <person name="Nedelcu A.M."/>
            <person name="Niyogi K."/>
            <person name="Novoselov S.V."/>
            <person name="Paulsen I.T."/>
            <person name="Pazour G."/>
            <person name="Purton S."/>
            <person name="Ral J.P."/>
            <person name="Riano-Pachon D.M."/>
            <person name="Riekhof W."/>
            <person name="Rymarquis L."/>
            <person name="Schroda M."/>
            <person name="Stern D."/>
            <person name="Umen J."/>
            <person name="Willows R."/>
            <person name="Wilson N."/>
            <person name="Zimmer S.L."/>
            <person name="Allmer J."/>
            <person name="Balk J."/>
            <person name="Bisova K."/>
            <person name="Chen C.J."/>
            <person name="Elias M."/>
            <person name="Gendler K."/>
            <person name="Hauser C."/>
            <person name="Lamb M.R."/>
            <person name="Ledford H."/>
            <person name="Long J.C."/>
            <person name="Minagawa J."/>
            <person name="Page M.D."/>
            <person name="Pan J."/>
            <person name="Pootakham W."/>
            <person name="Roje S."/>
            <person name="Rose A."/>
            <person name="Stahlberg E."/>
            <person name="Terauchi A.M."/>
            <person name="Yang P."/>
            <person name="Ball S."/>
            <person name="Bowler C."/>
            <person name="Dieckmann C.L."/>
            <person name="Gladyshev V.N."/>
            <person name="Green P."/>
            <person name="Jorgensen R."/>
            <person name="Mayfield S."/>
            <person name="Mueller-Roeber B."/>
            <person name="Rajamani S."/>
            <person name="Sayre R.T."/>
            <person name="Brokstein P."/>
            <person name="Dubchak I."/>
            <person name="Goodstein D."/>
            <person name="Hornick L."/>
            <person name="Huang Y.W."/>
            <person name="Jhaveri J."/>
            <person name="Luo Y."/>
            <person name="Martinez D."/>
            <person name="Ngau W.C."/>
            <person name="Otillar B."/>
            <person name="Poliakov A."/>
            <person name="Porter A."/>
            <person name="Szajkowski L."/>
            <person name="Werner G."/>
            <person name="Zhou K."/>
            <person name="Grigoriev I.V."/>
            <person name="Rokhsar D.S."/>
            <person name="Grossman A.R."/>
        </authorList>
    </citation>
    <scope>NUCLEOTIDE SEQUENCE [LARGE SCALE GENOMIC DNA]</scope>
    <source>
        <strain evidence="3">CC-503</strain>
    </source>
</reference>
<dbReference type="EMBL" id="CM008975">
    <property type="protein sequence ID" value="PNW72858.1"/>
    <property type="molecule type" value="Genomic_DNA"/>
</dbReference>
<feature type="compositionally biased region" description="Low complexity" evidence="1">
    <location>
        <begin position="153"/>
        <end position="168"/>
    </location>
</feature>
<dbReference type="Proteomes" id="UP000006906">
    <property type="component" value="Chromosome 14"/>
</dbReference>
<feature type="compositionally biased region" description="Pro residues" evidence="1">
    <location>
        <begin position="169"/>
        <end position="182"/>
    </location>
</feature>
<feature type="compositionally biased region" description="Gly residues" evidence="1">
    <location>
        <begin position="448"/>
        <end position="459"/>
    </location>
</feature>
<dbReference type="KEGG" id="cre:CHLRE_14g609150v5"/>
<dbReference type="AlphaFoldDB" id="A0A2K3CX57"/>
<keyword evidence="3" id="KW-1185">Reference proteome</keyword>
<organism evidence="2 3">
    <name type="scientific">Chlamydomonas reinhardtii</name>
    <name type="common">Chlamydomonas smithii</name>
    <dbReference type="NCBI Taxonomy" id="3055"/>
    <lineage>
        <taxon>Eukaryota</taxon>
        <taxon>Viridiplantae</taxon>
        <taxon>Chlorophyta</taxon>
        <taxon>core chlorophytes</taxon>
        <taxon>Chlorophyceae</taxon>
        <taxon>CS clade</taxon>
        <taxon>Chlamydomonadales</taxon>
        <taxon>Chlamydomonadaceae</taxon>
        <taxon>Chlamydomonas</taxon>
    </lineage>
</organism>
<name>A0A2K3CX57_CHLRE</name>
<protein>
    <submittedName>
        <fullName evidence="2">Uncharacterized protein</fullName>
    </submittedName>
</protein>
<proteinExistence type="predicted"/>
<feature type="compositionally biased region" description="Low complexity" evidence="1">
    <location>
        <begin position="430"/>
        <end position="447"/>
    </location>
</feature>
<gene>
    <name evidence="2" type="ORF">CHLRE_14g609150v5</name>
</gene>
<feature type="region of interest" description="Disordered" evidence="1">
    <location>
        <begin position="430"/>
        <end position="459"/>
    </location>
</feature>
<sequence length="459" mass="45408">MALAHGRALTTRGGSGSDSSRGGRAPAPRGPGQAPPHGLLRLLPAFAPAPATAATVARGGSVSASASASCSSCACCGAVTAPSAAARPTPAMAPHPYRQPSACRGLRALPRSPGTPAAASRSSSSSSSSSSGPLRRYGASATAGAATGGSAGTGVTAASDATPTSAASPSPPAWDPAAPAPPGLLGDWSEHAVWQAAIESAVGDSSAGADRGAAAAALLRSLQGLRLLLPDLGPHWEEQLGVQQKLVVIEHMLEGTAASPAPASSPAGEPCPSDSPASAAPQWDVCLYGNAQRAAGELRSLAPFYRQYGTRTTESCYQHCTWVLGEALMGAARNYSGPGSTLLRARDLAVAAVAVRGLRRAHETHLGTLARLQCRLALALPQVGERLVQLRTALAEQPLGPGAVAVDVGRLAATNLALLLPPAAMKAPAAAPAAPAPTDTAAASAWSGDGGDGDGAAAL</sequence>